<comment type="caution">
    <text evidence="1">The sequence shown here is derived from an EMBL/GenBank/DDBJ whole genome shotgun (WGS) entry which is preliminary data.</text>
</comment>
<dbReference type="RefSeq" id="WP_207845842.1">
    <property type="nucleotide sequence ID" value="NZ_JAFVMH010000003.1"/>
</dbReference>
<evidence type="ECO:0000313" key="1">
    <source>
        <dbReference type="EMBL" id="MBO1325183.1"/>
    </source>
</evidence>
<proteinExistence type="predicted"/>
<dbReference type="Proteomes" id="UP000664073">
    <property type="component" value="Unassembled WGS sequence"/>
</dbReference>
<evidence type="ECO:0000313" key="2">
    <source>
        <dbReference type="Proteomes" id="UP000664073"/>
    </source>
</evidence>
<gene>
    <name evidence="1" type="ORF">J2D77_08475</name>
</gene>
<keyword evidence="2" id="KW-1185">Reference proteome</keyword>
<reference evidence="1" key="1">
    <citation type="submission" date="2021-03" db="EMBL/GenBank/DDBJ databases">
        <title>The complete genome sequence of Acetobacter sp. TBRC 12339.</title>
        <authorList>
            <person name="Charoenyingcharoen P."/>
            <person name="Yukphan P."/>
        </authorList>
    </citation>
    <scope>NUCLEOTIDE SEQUENCE</scope>
    <source>
        <strain evidence="1">TBRC 12339</strain>
    </source>
</reference>
<sequence>MAIYMREGAAACVVAGVALLAVCLGDPHGLSLSALSDAASCLFRY</sequence>
<protein>
    <submittedName>
        <fullName evidence="1">Uncharacterized protein</fullName>
    </submittedName>
</protein>
<organism evidence="1 2">
    <name type="scientific">Acetobacter garciniae</name>
    <dbReference type="NCBI Taxonomy" id="2817435"/>
    <lineage>
        <taxon>Bacteria</taxon>
        <taxon>Pseudomonadati</taxon>
        <taxon>Pseudomonadota</taxon>
        <taxon>Alphaproteobacteria</taxon>
        <taxon>Acetobacterales</taxon>
        <taxon>Acetobacteraceae</taxon>
        <taxon>Acetobacter</taxon>
    </lineage>
</organism>
<accession>A0A939HIR1</accession>
<dbReference type="EMBL" id="JAFVMH010000003">
    <property type="protein sequence ID" value="MBO1325183.1"/>
    <property type="molecule type" value="Genomic_DNA"/>
</dbReference>
<dbReference type="AlphaFoldDB" id="A0A939HIR1"/>
<name>A0A939HIR1_9PROT</name>